<reference evidence="1 2" key="1">
    <citation type="submission" date="2019-01" db="EMBL/GenBank/DDBJ databases">
        <title>Geovibrio thiophilus DSM 11263, complete genome.</title>
        <authorList>
            <person name="Spring S."/>
            <person name="Bunk B."/>
            <person name="Sproer C."/>
        </authorList>
    </citation>
    <scope>NUCLEOTIDE SEQUENCE [LARGE SCALE GENOMIC DNA]</scope>
    <source>
        <strain evidence="1 2">DSM 11263</strain>
    </source>
</reference>
<protein>
    <submittedName>
        <fullName evidence="1">DUF503 domain-containing protein</fullName>
    </submittedName>
</protein>
<dbReference type="InterPro" id="IPR036746">
    <property type="entry name" value="TT1725-like_sf"/>
</dbReference>
<keyword evidence="2" id="KW-1185">Reference proteome</keyword>
<accession>A0A410K2E5</accession>
<name>A0A410K2E5_9BACT</name>
<dbReference type="Gene3D" id="3.30.70.1120">
    <property type="entry name" value="TT1725-like"/>
    <property type="match status" value="1"/>
</dbReference>
<evidence type="ECO:0000313" key="2">
    <source>
        <dbReference type="Proteomes" id="UP000287502"/>
    </source>
</evidence>
<dbReference type="InterPro" id="IPR007546">
    <property type="entry name" value="DUF503"/>
</dbReference>
<dbReference type="PANTHER" id="PTHR36441">
    <property type="entry name" value="HYPOTHETICAL CYTOSOLIC PROTEIN"/>
    <property type="match status" value="1"/>
</dbReference>
<dbReference type="AlphaFoldDB" id="A0A410K2E5"/>
<gene>
    <name evidence="1" type="ORF">EP073_06590</name>
</gene>
<evidence type="ECO:0000313" key="1">
    <source>
        <dbReference type="EMBL" id="QAR34475.1"/>
    </source>
</evidence>
<dbReference type="Proteomes" id="UP000287502">
    <property type="component" value="Chromosome"/>
</dbReference>
<organism evidence="1 2">
    <name type="scientific">Geovibrio thiophilus</name>
    <dbReference type="NCBI Taxonomy" id="139438"/>
    <lineage>
        <taxon>Bacteria</taxon>
        <taxon>Pseudomonadati</taxon>
        <taxon>Deferribacterota</taxon>
        <taxon>Deferribacteres</taxon>
        <taxon>Deferribacterales</taxon>
        <taxon>Geovibrionaceae</taxon>
        <taxon>Geovibrio</taxon>
    </lineage>
</organism>
<dbReference type="EMBL" id="CP035108">
    <property type="protein sequence ID" value="QAR34475.1"/>
    <property type="molecule type" value="Genomic_DNA"/>
</dbReference>
<dbReference type="OrthoDB" id="9809023at2"/>
<proteinExistence type="predicted"/>
<dbReference type="Pfam" id="PF04456">
    <property type="entry name" value="DUF503"/>
    <property type="match status" value="1"/>
</dbReference>
<dbReference type="PANTHER" id="PTHR36441:SF1">
    <property type="entry name" value="DUF503 DOMAIN-CONTAINING PROTEIN"/>
    <property type="match status" value="1"/>
</dbReference>
<sequence>MVIASVVFELGIEQAFSLKDKRRVISGLKARLKNKFNIAVSEIGSHDIWNRAEIAAVTVSAERQHAESQLSAVMDFMEAYAEVEVISINEEIF</sequence>
<dbReference type="KEGG" id="gtl:EP073_06590"/>
<dbReference type="SUPFAM" id="SSF103007">
    <property type="entry name" value="Hypothetical protein TT1725"/>
    <property type="match status" value="1"/>
</dbReference>